<accession>A0AAD5JQQ2</accession>
<dbReference type="EMBL" id="JAJSOW010000002">
    <property type="protein sequence ID" value="KAI9199077.1"/>
    <property type="molecule type" value="Genomic_DNA"/>
</dbReference>
<reference evidence="2 3" key="1">
    <citation type="journal article" date="2022" name="Plant J.">
        <title>Strategies of tolerance reflected in two North American maple genomes.</title>
        <authorList>
            <person name="McEvoy S.L."/>
            <person name="Sezen U.U."/>
            <person name="Trouern-Trend A."/>
            <person name="McMahon S.M."/>
            <person name="Schaberg P.G."/>
            <person name="Yang J."/>
            <person name="Wegrzyn J.L."/>
            <person name="Swenson N.G."/>
        </authorList>
    </citation>
    <scope>NUCLEOTIDE SEQUENCE [LARGE SCALE GENOMIC DNA]</scope>
    <source>
        <strain evidence="2">91603</strain>
    </source>
</reference>
<feature type="compositionally biased region" description="Low complexity" evidence="1">
    <location>
        <begin position="89"/>
        <end position="103"/>
    </location>
</feature>
<evidence type="ECO:0000256" key="1">
    <source>
        <dbReference type="SAM" id="MobiDB-lite"/>
    </source>
</evidence>
<evidence type="ECO:0000313" key="2">
    <source>
        <dbReference type="EMBL" id="KAI9199077.1"/>
    </source>
</evidence>
<dbReference type="AlphaFoldDB" id="A0AAD5JQQ2"/>
<feature type="region of interest" description="Disordered" evidence="1">
    <location>
        <begin position="44"/>
        <end position="104"/>
    </location>
</feature>
<proteinExistence type="predicted"/>
<evidence type="ECO:0000313" key="3">
    <source>
        <dbReference type="Proteomes" id="UP001064489"/>
    </source>
</evidence>
<name>A0AAD5JQQ2_ACENE</name>
<dbReference type="Proteomes" id="UP001064489">
    <property type="component" value="Chromosome 13"/>
</dbReference>
<sequence>MPPFAKQVGNSYMDIPVAPAFGAALPPAVKRQYLSMVLNFSPLSLEEEEEEEEEEDYDEEEVSTARTYGNYGCDSPDSSSSYGTESQKNKSSSSKLKSAGSSSNCDKAWSWEFEELVLLSSHGRYYEDNNNRVISNLELMVCSCISLDFEYALPTMIG</sequence>
<comment type="caution">
    <text evidence="2">The sequence shown here is derived from an EMBL/GenBank/DDBJ whole genome shotgun (WGS) entry which is preliminary data.</text>
</comment>
<feature type="compositionally biased region" description="Polar residues" evidence="1">
    <location>
        <begin position="76"/>
        <end position="85"/>
    </location>
</feature>
<feature type="compositionally biased region" description="Acidic residues" evidence="1">
    <location>
        <begin position="45"/>
        <end position="62"/>
    </location>
</feature>
<keyword evidence="3" id="KW-1185">Reference proteome</keyword>
<organism evidence="2 3">
    <name type="scientific">Acer negundo</name>
    <name type="common">Box elder</name>
    <dbReference type="NCBI Taxonomy" id="4023"/>
    <lineage>
        <taxon>Eukaryota</taxon>
        <taxon>Viridiplantae</taxon>
        <taxon>Streptophyta</taxon>
        <taxon>Embryophyta</taxon>
        <taxon>Tracheophyta</taxon>
        <taxon>Spermatophyta</taxon>
        <taxon>Magnoliopsida</taxon>
        <taxon>eudicotyledons</taxon>
        <taxon>Gunneridae</taxon>
        <taxon>Pentapetalae</taxon>
        <taxon>rosids</taxon>
        <taxon>malvids</taxon>
        <taxon>Sapindales</taxon>
        <taxon>Sapindaceae</taxon>
        <taxon>Hippocastanoideae</taxon>
        <taxon>Acereae</taxon>
        <taxon>Acer</taxon>
    </lineage>
</organism>
<protein>
    <submittedName>
        <fullName evidence="2">Uncharacterized protein</fullName>
    </submittedName>
</protein>
<gene>
    <name evidence="2" type="ORF">LWI28_026947</name>
</gene>